<organism evidence="1 2">
    <name type="scientific">Tulasnella calospora MUT 4182</name>
    <dbReference type="NCBI Taxonomy" id="1051891"/>
    <lineage>
        <taxon>Eukaryota</taxon>
        <taxon>Fungi</taxon>
        <taxon>Dikarya</taxon>
        <taxon>Basidiomycota</taxon>
        <taxon>Agaricomycotina</taxon>
        <taxon>Agaricomycetes</taxon>
        <taxon>Cantharellales</taxon>
        <taxon>Tulasnellaceae</taxon>
        <taxon>Tulasnella</taxon>
    </lineage>
</organism>
<proteinExistence type="predicted"/>
<gene>
    <name evidence="1" type="ORF">M407DRAFT_108965</name>
</gene>
<accession>A0A0C3Q423</accession>
<dbReference type="HOGENOM" id="CLU_2656261_0_0_1"/>
<reference evidence="2" key="2">
    <citation type="submission" date="2015-01" db="EMBL/GenBank/DDBJ databases">
        <title>Evolutionary Origins and Diversification of the Mycorrhizal Mutualists.</title>
        <authorList>
            <consortium name="DOE Joint Genome Institute"/>
            <consortium name="Mycorrhizal Genomics Consortium"/>
            <person name="Kohler A."/>
            <person name="Kuo A."/>
            <person name="Nagy L.G."/>
            <person name="Floudas D."/>
            <person name="Copeland A."/>
            <person name="Barry K.W."/>
            <person name="Cichocki N."/>
            <person name="Veneault-Fourrey C."/>
            <person name="LaButti K."/>
            <person name="Lindquist E.A."/>
            <person name="Lipzen A."/>
            <person name="Lundell T."/>
            <person name="Morin E."/>
            <person name="Murat C."/>
            <person name="Riley R."/>
            <person name="Ohm R."/>
            <person name="Sun H."/>
            <person name="Tunlid A."/>
            <person name="Henrissat B."/>
            <person name="Grigoriev I.V."/>
            <person name="Hibbett D.S."/>
            <person name="Martin F."/>
        </authorList>
    </citation>
    <scope>NUCLEOTIDE SEQUENCE [LARGE SCALE GENOMIC DNA]</scope>
    <source>
        <strain evidence="2">MUT 4182</strain>
    </source>
</reference>
<dbReference type="Proteomes" id="UP000054248">
    <property type="component" value="Unassembled WGS sequence"/>
</dbReference>
<dbReference type="AlphaFoldDB" id="A0A0C3Q423"/>
<name>A0A0C3Q423_9AGAM</name>
<evidence type="ECO:0000313" key="1">
    <source>
        <dbReference type="EMBL" id="KIO23595.1"/>
    </source>
</evidence>
<evidence type="ECO:0000313" key="2">
    <source>
        <dbReference type="Proteomes" id="UP000054248"/>
    </source>
</evidence>
<dbReference type="EMBL" id="KN823081">
    <property type="protein sequence ID" value="KIO23595.1"/>
    <property type="molecule type" value="Genomic_DNA"/>
</dbReference>
<keyword evidence="2" id="KW-1185">Reference proteome</keyword>
<sequence length="76" mass="8449">MEEDSHSASCRLLLTIEELSPSSSAGLRIQPRTASKFPTSALLRILAHPNKEILKFSHRQVQATGLSPLKHLQARF</sequence>
<reference evidence="1 2" key="1">
    <citation type="submission" date="2014-04" db="EMBL/GenBank/DDBJ databases">
        <authorList>
            <consortium name="DOE Joint Genome Institute"/>
            <person name="Kuo A."/>
            <person name="Girlanda M."/>
            <person name="Perotto S."/>
            <person name="Kohler A."/>
            <person name="Nagy L.G."/>
            <person name="Floudas D."/>
            <person name="Copeland A."/>
            <person name="Barry K.W."/>
            <person name="Cichocki N."/>
            <person name="Veneault-Fourrey C."/>
            <person name="LaButti K."/>
            <person name="Lindquist E.A."/>
            <person name="Lipzen A."/>
            <person name="Lundell T."/>
            <person name="Morin E."/>
            <person name="Murat C."/>
            <person name="Sun H."/>
            <person name="Tunlid A."/>
            <person name="Henrissat B."/>
            <person name="Grigoriev I.V."/>
            <person name="Hibbett D.S."/>
            <person name="Martin F."/>
            <person name="Nordberg H.P."/>
            <person name="Cantor M.N."/>
            <person name="Hua S.X."/>
        </authorList>
    </citation>
    <scope>NUCLEOTIDE SEQUENCE [LARGE SCALE GENOMIC DNA]</scope>
    <source>
        <strain evidence="1 2">MUT 4182</strain>
    </source>
</reference>
<protein>
    <submittedName>
        <fullName evidence="1">Uncharacterized protein</fullName>
    </submittedName>
</protein>